<evidence type="ECO:0000313" key="3">
    <source>
        <dbReference type="Proteomes" id="UP000481517"/>
    </source>
</evidence>
<feature type="signal peptide" evidence="1">
    <location>
        <begin position="1"/>
        <end position="20"/>
    </location>
</feature>
<gene>
    <name evidence="2" type="ORF">PSI9734_01752</name>
</gene>
<reference evidence="2 3" key="1">
    <citation type="submission" date="2020-02" db="EMBL/GenBank/DDBJ databases">
        <authorList>
            <person name="Rodrigo-Torres L."/>
            <person name="Arahal R. D."/>
            <person name="Lucena T."/>
        </authorList>
    </citation>
    <scope>NUCLEOTIDE SEQUENCE [LARGE SCALE GENOMIC DNA]</scope>
    <source>
        <strain evidence="2 3">CECT 9734</strain>
    </source>
</reference>
<evidence type="ECO:0000313" key="2">
    <source>
        <dbReference type="EMBL" id="CAB0151363.1"/>
    </source>
</evidence>
<dbReference type="Proteomes" id="UP000481517">
    <property type="component" value="Unassembled WGS sequence"/>
</dbReference>
<keyword evidence="1" id="KW-0732">Signal</keyword>
<accession>A0A6S6WQM5</accession>
<keyword evidence="3" id="KW-1185">Reference proteome</keyword>
<evidence type="ECO:0008006" key="4">
    <source>
        <dbReference type="Google" id="ProtNLM"/>
    </source>
</evidence>
<dbReference type="RefSeq" id="WP_173920735.1">
    <property type="nucleotide sequence ID" value="NZ_CADCXY010000004.1"/>
</dbReference>
<feature type="chain" id="PRO_5029020878" description="Lipoprotein" evidence="1">
    <location>
        <begin position="21"/>
        <end position="150"/>
    </location>
</feature>
<organism evidence="2 3">
    <name type="scientific">Pseudidiomarina piscicola</name>
    <dbReference type="NCBI Taxonomy" id="2614830"/>
    <lineage>
        <taxon>Bacteria</taxon>
        <taxon>Pseudomonadati</taxon>
        <taxon>Pseudomonadota</taxon>
        <taxon>Gammaproteobacteria</taxon>
        <taxon>Alteromonadales</taxon>
        <taxon>Idiomarinaceae</taxon>
        <taxon>Pseudidiomarina</taxon>
    </lineage>
</organism>
<dbReference type="EMBL" id="CADCXY010000004">
    <property type="protein sequence ID" value="CAB0151363.1"/>
    <property type="molecule type" value="Genomic_DNA"/>
</dbReference>
<sequence>MGLYVRGLVILAVVTLAGCASPTTTNMIGTARAPLTADQVSVYLEKPACSEAIALLTATSDASFTFSDQAKMDAALRRLREAAAAVGANGVLLRKTGEQRDDSVYVGSGVGRQTGSVGFGINIGKSFGLMDKTAEGVALWLPPECSDLTP</sequence>
<proteinExistence type="predicted"/>
<evidence type="ECO:0000256" key="1">
    <source>
        <dbReference type="SAM" id="SignalP"/>
    </source>
</evidence>
<name>A0A6S6WQM5_9GAMM</name>
<dbReference type="PROSITE" id="PS51257">
    <property type="entry name" value="PROKAR_LIPOPROTEIN"/>
    <property type="match status" value="1"/>
</dbReference>
<protein>
    <recommendedName>
        <fullName evidence="4">Lipoprotein</fullName>
    </recommendedName>
</protein>
<dbReference type="AlphaFoldDB" id="A0A6S6WQM5"/>